<dbReference type="Proteomes" id="UP000589818">
    <property type="component" value="Unassembled WGS sequence"/>
</dbReference>
<protein>
    <submittedName>
        <fullName evidence="1">Macrolide-specific efflux system membrane fusion protein</fullName>
    </submittedName>
</protein>
<gene>
    <name evidence="1" type="ORF">FHR69_001024</name>
</gene>
<proteinExistence type="predicted"/>
<sequence length="390" mass="42078">MKRPRHTRRALLVALCLIPVIAIAAWQVLPAGRDRFATVQVARGDIESSVTALGTLQPRRYVDVGAQASGQIHKIHVEVGDVVKEGQLLVEIDPSTQQAKLDAGRFSIDNLKAQLQEQRAQHDLARQKYQRQQHLAAGGATRDEDVQTAQAELRTTQARIDMFEAQIRQAQANLRSDQAELGYTRIYAPMSGTVVALDAREGQTLNAQQQTPLILRIAKLSPMTVWAEVSEADIGHVKPGMSAWFTTLSGGNRRWSSTVRQILPIPPKPLDQTSQGGGSPASSSKSGTARVVLYTVLLDVDNADNALMAEMTAQVFFVSNQAKNVLTAPVAALQGGPQTDSQTARVVAQNGEIEQRSVRTGISDRLKVQILDGLAEGDHLLIGPADGSGG</sequence>
<evidence type="ECO:0000313" key="2">
    <source>
        <dbReference type="Proteomes" id="UP000589818"/>
    </source>
</evidence>
<dbReference type="EMBL" id="JACHVR010000001">
    <property type="protein sequence ID" value="MBB2885158.1"/>
    <property type="molecule type" value="Genomic_DNA"/>
</dbReference>
<evidence type="ECO:0000313" key="1">
    <source>
        <dbReference type="EMBL" id="MBB2885158.1"/>
    </source>
</evidence>
<keyword evidence="2" id="KW-1185">Reference proteome</keyword>
<reference evidence="1" key="1">
    <citation type="submission" date="2020-08" db="EMBL/GenBank/DDBJ databases">
        <title>Plant associated metagenomes--Microbial community diversity and host control of community assembly across model and emerging plant ecological genomics systems.</title>
        <authorList>
            <person name="Dangl J."/>
        </authorList>
    </citation>
    <scope>NUCLEOTIDE SEQUENCE</scope>
    <source>
        <strain evidence="1">KD5</strain>
    </source>
</reference>
<name>A0ACC5M8X6_9PSED</name>
<organism evidence="1 2">
    <name type="scientific">Pseudomonas umsongensis</name>
    <dbReference type="NCBI Taxonomy" id="198618"/>
    <lineage>
        <taxon>Bacteria</taxon>
        <taxon>Pseudomonadati</taxon>
        <taxon>Pseudomonadota</taxon>
        <taxon>Gammaproteobacteria</taxon>
        <taxon>Pseudomonadales</taxon>
        <taxon>Pseudomonadaceae</taxon>
        <taxon>Pseudomonas</taxon>
    </lineage>
</organism>
<comment type="caution">
    <text evidence="1">The sequence shown here is derived from an EMBL/GenBank/DDBJ whole genome shotgun (WGS) entry which is preliminary data.</text>
</comment>
<accession>A0ACC5M8X6</accession>